<organism evidence="1 2">
    <name type="scientific">Glossina pallidipes</name>
    <name type="common">Tsetse fly</name>
    <dbReference type="NCBI Taxonomy" id="7398"/>
    <lineage>
        <taxon>Eukaryota</taxon>
        <taxon>Metazoa</taxon>
        <taxon>Ecdysozoa</taxon>
        <taxon>Arthropoda</taxon>
        <taxon>Hexapoda</taxon>
        <taxon>Insecta</taxon>
        <taxon>Pterygota</taxon>
        <taxon>Neoptera</taxon>
        <taxon>Endopterygota</taxon>
        <taxon>Diptera</taxon>
        <taxon>Brachycera</taxon>
        <taxon>Muscomorpha</taxon>
        <taxon>Hippoboscoidea</taxon>
        <taxon>Glossinidae</taxon>
        <taxon>Glossina</taxon>
    </lineage>
</organism>
<name>A0A1A9ZXY5_GLOPL</name>
<reference evidence="1" key="2">
    <citation type="submission" date="2020-05" db="UniProtKB">
        <authorList>
            <consortium name="EnsemblMetazoa"/>
        </authorList>
    </citation>
    <scope>IDENTIFICATION</scope>
    <source>
        <strain evidence="1">IAEA</strain>
    </source>
</reference>
<reference evidence="2" key="1">
    <citation type="submission" date="2014-03" db="EMBL/GenBank/DDBJ databases">
        <authorList>
            <person name="Aksoy S."/>
            <person name="Warren W."/>
            <person name="Wilson R.K."/>
        </authorList>
    </citation>
    <scope>NUCLEOTIDE SEQUENCE [LARGE SCALE GENOMIC DNA]</scope>
    <source>
        <strain evidence="2">IAEA</strain>
    </source>
</reference>
<dbReference type="AlphaFoldDB" id="A0A1A9ZXY5"/>
<evidence type="ECO:0000313" key="1">
    <source>
        <dbReference type="EnsemblMetazoa" id="GPAI028498-PA"/>
    </source>
</evidence>
<accession>A0A1A9ZXY5</accession>
<protein>
    <submittedName>
        <fullName evidence="1">Uncharacterized protein</fullName>
    </submittedName>
</protein>
<keyword evidence="2" id="KW-1185">Reference proteome</keyword>
<dbReference type="VEuPathDB" id="VectorBase:GPAI028498"/>
<proteinExistence type="predicted"/>
<dbReference type="EnsemblMetazoa" id="GPAI028498-RA">
    <property type="protein sequence ID" value="GPAI028498-PA"/>
    <property type="gene ID" value="GPAI028498"/>
</dbReference>
<sequence>MALCGGGGGLPSSVRYELRAAKFEHAYSLLYYWLSRDDVFLMRSQPKDDHSYRALVKSLTSSVEVVCMHTKAKTLYVYYNESSVLVDPIYVDRPYAQDPLSTGTNNDISPLNDRDISSSRAPAVVILSRKRCKCCICSLASAELLGVTQEACVVSAEATRELRSSKTFWN</sequence>
<evidence type="ECO:0000313" key="2">
    <source>
        <dbReference type="Proteomes" id="UP000092445"/>
    </source>
</evidence>
<dbReference type="Proteomes" id="UP000092445">
    <property type="component" value="Unassembled WGS sequence"/>
</dbReference>